<keyword evidence="1" id="KW-0285">Flavoprotein</keyword>
<dbReference type="InterPro" id="IPR005025">
    <property type="entry name" value="FMN_Rdtase-like_dom"/>
</dbReference>
<organism evidence="4">
    <name type="scientific">marine sediment metagenome</name>
    <dbReference type="NCBI Taxonomy" id="412755"/>
    <lineage>
        <taxon>unclassified sequences</taxon>
        <taxon>metagenomes</taxon>
        <taxon>ecological metagenomes</taxon>
    </lineage>
</organism>
<accession>X1IJM1</accession>
<dbReference type="EMBL" id="BARU01021191">
    <property type="protein sequence ID" value="GAH57768.1"/>
    <property type="molecule type" value="Genomic_DNA"/>
</dbReference>
<evidence type="ECO:0000256" key="1">
    <source>
        <dbReference type="ARBA" id="ARBA00022630"/>
    </source>
</evidence>
<evidence type="ECO:0000259" key="3">
    <source>
        <dbReference type="Pfam" id="PF03358"/>
    </source>
</evidence>
<dbReference type="GO" id="GO:0016491">
    <property type="term" value="F:oxidoreductase activity"/>
    <property type="evidence" value="ECO:0007669"/>
    <property type="project" value="InterPro"/>
</dbReference>
<protein>
    <recommendedName>
        <fullName evidence="3">NADPH-dependent FMN reductase-like domain-containing protein</fullName>
    </recommendedName>
</protein>
<gene>
    <name evidence="4" type="ORF">S03H2_34699</name>
</gene>
<evidence type="ECO:0000256" key="2">
    <source>
        <dbReference type="ARBA" id="ARBA00022643"/>
    </source>
</evidence>
<proteinExistence type="predicted"/>
<dbReference type="AlphaFoldDB" id="X1IJM1"/>
<reference evidence="4" key="1">
    <citation type="journal article" date="2014" name="Front. Microbiol.">
        <title>High frequency of phylogenetically diverse reductive dehalogenase-homologous genes in deep subseafloor sedimentary metagenomes.</title>
        <authorList>
            <person name="Kawai M."/>
            <person name="Futagami T."/>
            <person name="Toyoda A."/>
            <person name="Takaki Y."/>
            <person name="Nishi S."/>
            <person name="Hori S."/>
            <person name="Arai W."/>
            <person name="Tsubouchi T."/>
            <person name="Morono Y."/>
            <person name="Uchiyama I."/>
            <person name="Ito T."/>
            <person name="Fujiyama A."/>
            <person name="Inagaki F."/>
            <person name="Takami H."/>
        </authorList>
    </citation>
    <scope>NUCLEOTIDE SEQUENCE</scope>
    <source>
        <strain evidence="4">Expedition CK06-06</strain>
    </source>
</reference>
<dbReference type="InterPro" id="IPR051796">
    <property type="entry name" value="ISF_SsuE-like"/>
</dbReference>
<keyword evidence="2" id="KW-0288">FMN</keyword>
<dbReference type="PANTHER" id="PTHR43278">
    <property type="entry name" value="NAD(P)H-DEPENDENT FMN-CONTAINING OXIDOREDUCTASE YWQN-RELATED"/>
    <property type="match status" value="1"/>
</dbReference>
<dbReference type="PANTHER" id="PTHR43278:SF1">
    <property type="entry name" value="IRON-SULFUR FLAVOPROTEIN MJ1083"/>
    <property type="match status" value="1"/>
</dbReference>
<dbReference type="InterPro" id="IPR029039">
    <property type="entry name" value="Flavoprotein-like_sf"/>
</dbReference>
<dbReference type="SUPFAM" id="SSF52218">
    <property type="entry name" value="Flavoproteins"/>
    <property type="match status" value="1"/>
</dbReference>
<comment type="caution">
    <text evidence="4">The sequence shown here is derived from an EMBL/GenBank/DDBJ whole genome shotgun (WGS) entry which is preliminary data.</text>
</comment>
<name>X1IJM1_9ZZZZ</name>
<sequence length="187" mass="20778">MKAIGIVGSPRKDGNTEILTKHTLKAIEEEGLDTELIRLAGLDIRPCNACMVCRNEEQCPIDDDLFPLYIKVKEAGAIILASPVYFGSATGLLKTFMERIGYISGPRRVFAGKVGGPLVVARRAGQNFTFAQLMYWFHIHGFFMPGSTYWNIAFGREKGEVEGDEEGLKTAWNFGKNIAFLVKKLKT</sequence>
<dbReference type="Pfam" id="PF03358">
    <property type="entry name" value="FMN_red"/>
    <property type="match status" value="1"/>
</dbReference>
<dbReference type="Gene3D" id="3.40.50.360">
    <property type="match status" value="1"/>
</dbReference>
<feature type="domain" description="NADPH-dependent FMN reductase-like" evidence="3">
    <location>
        <begin position="1"/>
        <end position="154"/>
    </location>
</feature>
<evidence type="ECO:0000313" key="4">
    <source>
        <dbReference type="EMBL" id="GAH57768.1"/>
    </source>
</evidence>